<sequence length="161" mass="17636">MKLVLSKNFSEYCIIVGCGRLGANLANTLSDEGGNVLIIDKNKNAFRKLSPSFGGLTVTGDGTDFDVLQEAQIEKADVLVVVTNNDNVNVMIAQIAREIFKVSRVIARLYDPERECVYNEFGIDTICPAVLSAKEIDKMLSKSGNTEKADKTACELKEEIK</sequence>
<keyword evidence="1" id="KW-0406">Ion transport</keyword>
<accession>D9R749</accession>
<feature type="domain" description="RCK N-terminal" evidence="3">
    <location>
        <begin position="10"/>
        <end position="130"/>
    </location>
</feature>
<dbReference type="GO" id="GO:0015079">
    <property type="term" value="F:potassium ion transmembrane transporter activity"/>
    <property type="evidence" value="ECO:0007669"/>
    <property type="project" value="InterPro"/>
</dbReference>
<protein>
    <submittedName>
        <fullName evidence="4">TrkA-N domain protein</fullName>
    </submittedName>
</protein>
<dbReference type="PRINTS" id="PR00335">
    <property type="entry name" value="KUPTAKETRKA"/>
</dbReference>
<proteinExistence type="predicted"/>
<dbReference type="SUPFAM" id="SSF51735">
    <property type="entry name" value="NAD(P)-binding Rossmann-fold domains"/>
    <property type="match status" value="1"/>
</dbReference>
<dbReference type="KEGG" id="csh:Closa_2945"/>
<evidence type="ECO:0000256" key="1">
    <source>
        <dbReference type="ARBA" id="ARBA00022538"/>
    </source>
</evidence>
<dbReference type="InterPro" id="IPR050721">
    <property type="entry name" value="Trk_Ktr_HKT_K-transport"/>
</dbReference>
<dbReference type="OrthoDB" id="9775180at2"/>
<dbReference type="Pfam" id="PF02254">
    <property type="entry name" value="TrkA_N"/>
    <property type="match status" value="1"/>
</dbReference>
<keyword evidence="5" id="KW-1185">Reference proteome</keyword>
<dbReference type="GO" id="GO:0005886">
    <property type="term" value="C:plasma membrane"/>
    <property type="evidence" value="ECO:0007669"/>
    <property type="project" value="InterPro"/>
</dbReference>
<evidence type="ECO:0000256" key="2">
    <source>
        <dbReference type="ARBA" id="ARBA00022958"/>
    </source>
</evidence>
<dbReference type="HOGENOM" id="CLU_046525_4_1_9"/>
<name>D9R749_LACSW</name>
<dbReference type="RefSeq" id="WP_013273565.1">
    <property type="nucleotide sequence ID" value="NC_014376.1"/>
</dbReference>
<evidence type="ECO:0000313" key="5">
    <source>
        <dbReference type="Proteomes" id="UP000001662"/>
    </source>
</evidence>
<dbReference type="STRING" id="610130.Closa_2945"/>
<dbReference type="AlphaFoldDB" id="D9R749"/>
<dbReference type="PANTHER" id="PTHR43833">
    <property type="entry name" value="POTASSIUM CHANNEL PROTEIN 2-RELATED-RELATED"/>
    <property type="match status" value="1"/>
</dbReference>
<evidence type="ECO:0000259" key="3">
    <source>
        <dbReference type="PROSITE" id="PS51201"/>
    </source>
</evidence>
<dbReference type="Gene3D" id="3.40.50.720">
    <property type="entry name" value="NAD(P)-binding Rossmann-like Domain"/>
    <property type="match status" value="1"/>
</dbReference>
<dbReference type="InterPro" id="IPR003148">
    <property type="entry name" value="RCK_N"/>
</dbReference>
<dbReference type="EMBL" id="CP002109">
    <property type="protein sequence ID" value="ADL05481.1"/>
    <property type="molecule type" value="Genomic_DNA"/>
</dbReference>
<gene>
    <name evidence="4" type="ordered locus">Closa_2945</name>
</gene>
<dbReference type="Proteomes" id="UP000001662">
    <property type="component" value="Chromosome"/>
</dbReference>
<keyword evidence="1" id="KW-0633">Potassium transport</keyword>
<dbReference type="InterPro" id="IPR006036">
    <property type="entry name" value="K_uptake_TrkA"/>
</dbReference>
<dbReference type="InterPro" id="IPR036291">
    <property type="entry name" value="NAD(P)-bd_dom_sf"/>
</dbReference>
<keyword evidence="2" id="KW-0630">Potassium</keyword>
<keyword evidence="1" id="KW-0813">Transport</keyword>
<dbReference type="PROSITE" id="PS51201">
    <property type="entry name" value="RCK_N"/>
    <property type="match status" value="1"/>
</dbReference>
<organism evidence="4 5">
    <name type="scientific">Lacrimispora saccharolytica (strain ATCC 35040 / DSM 2544 / NRCC 2533 / WM1)</name>
    <name type="common">Clostridium saccharolyticum</name>
    <dbReference type="NCBI Taxonomy" id="610130"/>
    <lineage>
        <taxon>Bacteria</taxon>
        <taxon>Bacillati</taxon>
        <taxon>Bacillota</taxon>
        <taxon>Clostridia</taxon>
        <taxon>Lachnospirales</taxon>
        <taxon>Lachnospiraceae</taxon>
        <taxon>Lacrimispora</taxon>
    </lineage>
</organism>
<dbReference type="eggNOG" id="COG0569">
    <property type="taxonomic scope" value="Bacteria"/>
</dbReference>
<evidence type="ECO:0000313" key="4">
    <source>
        <dbReference type="EMBL" id="ADL05481.1"/>
    </source>
</evidence>
<dbReference type="PaxDb" id="610130-Closa_2945"/>
<reference evidence="4" key="1">
    <citation type="submission" date="2010-07" db="EMBL/GenBank/DDBJ databases">
        <title>Complete sequence of Clostridium saccharolyticum WM1.</title>
        <authorList>
            <consortium name="US DOE Joint Genome Institute"/>
            <person name="Lucas S."/>
            <person name="Copeland A."/>
            <person name="Lapidus A."/>
            <person name="Cheng J.-F."/>
            <person name="Bruce D."/>
            <person name="Goodwin L."/>
            <person name="Pitluck S."/>
            <person name="Chertkov O."/>
            <person name="Detter J.C."/>
            <person name="Han C."/>
            <person name="Tapia R."/>
            <person name="Land M."/>
            <person name="Hauser L."/>
            <person name="Chang Y.-J."/>
            <person name="Jeffries C."/>
            <person name="Kyrpides N."/>
            <person name="Ivanova N."/>
            <person name="Mikhailova N."/>
            <person name="Mouttaki H."/>
            <person name="Lin L."/>
            <person name="Zhou J."/>
            <person name="Hemme C.L."/>
            <person name="Woyke T."/>
        </authorList>
    </citation>
    <scope>NUCLEOTIDE SEQUENCE [LARGE SCALE GENOMIC DNA]</scope>
    <source>
        <strain evidence="4">WM1</strain>
    </source>
</reference>